<dbReference type="STRING" id="361077.A0A151ZAJ0"/>
<feature type="region of interest" description="Disordered" evidence="9">
    <location>
        <begin position="40"/>
        <end position="61"/>
    </location>
</feature>
<evidence type="ECO:0000256" key="8">
    <source>
        <dbReference type="ARBA" id="ARBA00023136"/>
    </source>
</evidence>
<feature type="compositionally biased region" description="Low complexity" evidence="9">
    <location>
        <begin position="350"/>
        <end position="363"/>
    </location>
</feature>
<dbReference type="InterPro" id="IPR031468">
    <property type="entry name" value="SMP_LBD"/>
</dbReference>
<dbReference type="InterPro" id="IPR019411">
    <property type="entry name" value="MMM1_dom"/>
</dbReference>
<keyword evidence="3 10" id="KW-0812">Transmembrane</keyword>
<evidence type="ECO:0000256" key="2">
    <source>
        <dbReference type="ARBA" id="ARBA00022448"/>
    </source>
</evidence>
<evidence type="ECO:0000256" key="5">
    <source>
        <dbReference type="ARBA" id="ARBA00022989"/>
    </source>
</evidence>
<keyword evidence="6" id="KW-0445">Lipid transport</keyword>
<evidence type="ECO:0000256" key="6">
    <source>
        <dbReference type="ARBA" id="ARBA00023055"/>
    </source>
</evidence>
<keyword evidence="2" id="KW-0813">Transport</keyword>
<dbReference type="PANTHER" id="PTHR13466">
    <property type="entry name" value="TEX2 PROTEIN-RELATED"/>
    <property type="match status" value="1"/>
</dbReference>
<evidence type="ECO:0000256" key="4">
    <source>
        <dbReference type="ARBA" id="ARBA00022824"/>
    </source>
</evidence>
<keyword evidence="7" id="KW-0446">Lipid-binding</keyword>
<keyword evidence="13" id="KW-1185">Reference proteome</keyword>
<feature type="domain" description="SMP-LTD" evidence="11">
    <location>
        <begin position="84"/>
        <end position="277"/>
    </location>
</feature>
<evidence type="ECO:0000256" key="9">
    <source>
        <dbReference type="SAM" id="MobiDB-lite"/>
    </source>
</evidence>
<organism evidence="12 13">
    <name type="scientific">Tieghemostelium lacteum</name>
    <name type="common">Slime mold</name>
    <name type="synonym">Dictyostelium lacteum</name>
    <dbReference type="NCBI Taxonomy" id="361077"/>
    <lineage>
        <taxon>Eukaryota</taxon>
        <taxon>Amoebozoa</taxon>
        <taxon>Evosea</taxon>
        <taxon>Eumycetozoa</taxon>
        <taxon>Dictyostelia</taxon>
        <taxon>Dictyosteliales</taxon>
        <taxon>Raperosteliaceae</taxon>
        <taxon>Tieghemostelium</taxon>
    </lineage>
</organism>
<evidence type="ECO:0000313" key="13">
    <source>
        <dbReference type="Proteomes" id="UP000076078"/>
    </source>
</evidence>
<comment type="caution">
    <text evidence="12">The sequence shown here is derived from an EMBL/GenBank/DDBJ whole genome shotgun (WGS) entry which is preliminary data.</text>
</comment>
<dbReference type="Pfam" id="PF10296">
    <property type="entry name" value="MMM1"/>
    <property type="match status" value="1"/>
</dbReference>
<sequence length="372" mass="41685">MSFIFGFLVGVIFSSTLVIYLLFQLLSKKVDPNEHINTQKRNIKKQQHNSSSNKGGFSFLGSNTNNNANNQSILIDISDKPPTSIETCHWINFITSRILSDINKSTQFSEKIYNLLNNTIFDENSKPDFIGKIQFSDISYGTTTPEIGTVKLISPPDSPVSVLEFDIIYSGDASITVYTELWLNWPQKHTACLPVKTKLSIKQFTGKFILYIPNNSNPTCSLYLKEQPNLTLRMITKMGYETVLKEPGKIGSFIQNHLLKFINQKLVAPNKINFNLFSFLHPTPLNSTHHQSLLSNSVSQQHHSSSSNKSSPSLNGSLKKSKSNNTIKQRTSKDSIKFSQDENHFSLSGNNNIISSTNNHHQNGASATTHDI</sequence>
<dbReference type="GO" id="GO:0006869">
    <property type="term" value="P:lipid transport"/>
    <property type="evidence" value="ECO:0007669"/>
    <property type="project" value="UniProtKB-KW"/>
</dbReference>
<dbReference type="InParanoid" id="A0A151ZAJ0"/>
<dbReference type="Proteomes" id="UP000076078">
    <property type="component" value="Unassembled WGS sequence"/>
</dbReference>
<keyword evidence="8 10" id="KW-0472">Membrane</keyword>
<name>A0A151ZAJ0_TIELA</name>
<feature type="compositionally biased region" description="Basic and acidic residues" evidence="9">
    <location>
        <begin position="331"/>
        <end position="344"/>
    </location>
</feature>
<dbReference type="PANTHER" id="PTHR13466:SF7">
    <property type="entry name" value="SMP-LTD DOMAIN-CONTAINING PROTEIN"/>
    <property type="match status" value="1"/>
</dbReference>
<gene>
    <name evidence="12" type="ORF">DLAC_07847</name>
</gene>
<dbReference type="PROSITE" id="PS51847">
    <property type="entry name" value="SMP"/>
    <property type="match status" value="1"/>
</dbReference>
<accession>A0A151ZAJ0</accession>
<dbReference type="GO" id="GO:0008289">
    <property type="term" value="F:lipid binding"/>
    <property type="evidence" value="ECO:0007669"/>
    <property type="project" value="UniProtKB-KW"/>
</dbReference>
<reference evidence="12 13" key="1">
    <citation type="submission" date="2015-12" db="EMBL/GenBank/DDBJ databases">
        <title>Dictyostelia acquired genes for synthesis and detection of signals that induce cell-type specialization by lateral gene transfer from prokaryotes.</title>
        <authorList>
            <person name="Gloeckner G."/>
            <person name="Schaap P."/>
        </authorList>
    </citation>
    <scope>NUCLEOTIDE SEQUENCE [LARGE SCALE GENOMIC DNA]</scope>
    <source>
        <strain evidence="12 13">TK</strain>
    </source>
</reference>
<evidence type="ECO:0000256" key="7">
    <source>
        <dbReference type="ARBA" id="ARBA00023121"/>
    </source>
</evidence>
<keyword evidence="5 10" id="KW-1133">Transmembrane helix</keyword>
<dbReference type="CDD" id="cd21671">
    <property type="entry name" value="SMP_Mmm1"/>
    <property type="match status" value="1"/>
</dbReference>
<evidence type="ECO:0000256" key="1">
    <source>
        <dbReference type="ARBA" id="ARBA00004586"/>
    </source>
</evidence>
<dbReference type="OMA" id="LRMITKM"/>
<dbReference type="OrthoDB" id="5599157at2759"/>
<dbReference type="FunCoup" id="A0A151ZAJ0">
    <property type="interactions" value="19"/>
</dbReference>
<dbReference type="GO" id="GO:0005789">
    <property type="term" value="C:endoplasmic reticulum membrane"/>
    <property type="evidence" value="ECO:0007669"/>
    <property type="project" value="UniProtKB-SubCell"/>
</dbReference>
<proteinExistence type="predicted"/>
<evidence type="ECO:0000259" key="11">
    <source>
        <dbReference type="PROSITE" id="PS51847"/>
    </source>
</evidence>
<protein>
    <recommendedName>
        <fullName evidence="11">SMP-LTD domain-containing protein</fullName>
    </recommendedName>
</protein>
<keyword evidence="4" id="KW-0256">Endoplasmic reticulum</keyword>
<feature type="region of interest" description="Disordered" evidence="9">
    <location>
        <begin position="290"/>
        <end position="372"/>
    </location>
</feature>
<comment type="subcellular location">
    <subcellularLocation>
        <location evidence="1">Endoplasmic reticulum membrane</location>
    </subcellularLocation>
</comment>
<feature type="compositionally biased region" description="Low complexity" evidence="9">
    <location>
        <begin position="290"/>
        <end position="318"/>
    </location>
</feature>
<dbReference type="EMBL" id="LODT01000035">
    <property type="protein sequence ID" value="KYQ90963.1"/>
    <property type="molecule type" value="Genomic_DNA"/>
</dbReference>
<feature type="transmembrane region" description="Helical" evidence="10">
    <location>
        <begin position="6"/>
        <end position="23"/>
    </location>
</feature>
<dbReference type="AlphaFoldDB" id="A0A151ZAJ0"/>
<evidence type="ECO:0000256" key="10">
    <source>
        <dbReference type="SAM" id="Phobius"/>
    </source>
</evidence>
<evidence type="ECO:0000313" key="12">
    <source>
        <dbReference type="EMBL" id="KYQ90963.1"/>
    </source>
</evidence>
<evidence type="ECO:0000256" key="3">
    <source>
        <dbReference type="ARBA" id="ARBA00022692"/>
    </source>
</evidence>